<name>A0A151TE74_CAJCA</name>
<sequence>MKTMLGNMKVRGTSENEPRKFTKSPIKGNAAATNVFPVKKHARMRNKRFKFCPECMSLSISRNLVSKASRIGAKNICIF</sequence>
<dbReference type="Gramene" id="C.cajan_11251.t">
    <property type="protein sequence ID" value="C.cajan_11251.t.cds1"/>
    <property type="gene ID" value="C.cajan_11251"/>
</dbReference>
<evidence type="ECO:0000313" key="2">
    <source>
        <dbReference type="EMBL" id="KYP65345.1"/>
    </source>
</evidence>
<protein>
    <submittedName>
        <fullName evidence="2">Uncharacterized protein</fullName>
    </submittedName>
</protein>
<dbReference type="Proteomes" id="UP000075243">
    <property type="component" value="Chromosome 6"/>
</dbReference>
<accession>A0A151TE74</accession>
<feature type="region of interest" description="Disordered" evidence="1">
    <location>
        <begin position="1"/>
        <end position="26"/>
    </location>
</feature>
<evidence type="ECO:0000256" key="1">
    <source>
        <dbReference type="SAM" id="MobiDB-lite"/>
    </source>
</evidence>
<organism evidence="2 3">
    <name type="scientific">Cajanus cajan</name>
    <name type="common">Pigeon pea</name>
    <name type="synonym">Cajanus indicus</name>
    <dbReference type="NCBI Taxonomy" id="3821"/>
    <lineage>
        <taxon>Eukaryota</taxon>
        <taxon>Viridiplantae</taxon>
        <taxon>Streptophyta</taxon>
        <taxon>Embryophyta</taxon>
        <taxon>Tracheophyta</taxon>
        <taxon>Spermatophyta</taxon>
        <taxon>Magnoliopsida</taxon>
        <taxon>eudicotyledons</taxon>
        <taxon>Gunneridae</taxon>
        <taxon>Pentapetalae</taxon>
        <taxon>rosids</taxon>
        <taxon>fabids</taxon>
        <taxon>Fabales</taxon>
        <taxon>Fabaceae</taxon>
        <taxon>Papilionoideae</taxon>
        <taxon>50 kb inversion clade</taxon>
        <taxon>NPAAA clade</taxon>
        <taxon>indigoferoid/millettioid clade</taxon>
        <taxon>Phaseoleae</taxon>
        <taxon>Cajanus</taxon>
    </lineage>
</organism>
<reference evidence="2 3" key="1">
    <citation type="journal article" date="2012" name="Nat. Biotechnol.">
        <title>Draft genome sequence of pigeonpea (Cajanus cajan), an orphan legume crop of resource-poor farmers.</title>
        <authorList>
            <person name="Varshney R.K."/>
            <person name="Chen W."/>
            <person name="Li Y."/>
            <person name="Bharti A.K."/>
            <person name="Saxena R.K."/>
            <person name="Schlueter J.A."/>
            <person name="Donoghue M.T."/>
            <person name="Azam S."/>
            <person name="Fan G."/>
            <person name="Whaley A.M."/>
            <person name="Farmer A.D."/>
            <person name="Sheridan J."/>
            <person name="Iwata A."/>
            <person name="Tuteja R."/>
            <person name="Penmetsa R.V."/>
            <person name="Wu W."/>
            <person name="Upadhyaya H.D."/>
            <person name="Yang S.P."/>
            <person name="Shah T."/>
            <person name="Saxena K.B."/>
            <person name="Michael T."/>
            <person name="McCombie W.R."/>
            <person name="Yang B."/>
            <person name="Zhang G."/>
            <person name="Yang H."/>
            <person name="Wang J."/>
            <person name="Spillane C."/>
            <person name="Cook D.R."/>
            <person name="May G.D."/>
            <person name="Xu X."/>
            <person name="Jackson S.A."/>
        </authorList>
    </citation>
    <scope>NUCLEOTIDE SEQUENCE [LARGE SCALE GENOMIC DNA]</scope>
    <source>
        <strain evidence="3">cv. Asha</strain>
    </source>
</reference>
<keyword evidence="3" id="KW-1185">Reference proteome</keyword>
<evidence type="ECO:0000313" key="3">
    <source>
        <dbReference type="Proteomes" id="UP000075243"/>
    </source>
</evidence>
<proteinExistence type="predicted"/>
<gene>
    <name evidence="2" type="ORF">KK1_011578</name>
</gene>
<dbReference type="AlphaFoldDB" id="A0A151TE74"/>
<dbReference type="OMA" id="HARMRNK"/>
<dbReference type="EMBL" id="CM003608">
    <property type="protein sequence ID" value="KYP65345.1"/>
    <property type="molecule type" value="Genomic_DNA"/>
</dbReference>